<gene>
    <name evidence="1" type="ORF">AW736_08430</name>
</gene>
<name>A0A178IKE4_9BACT</name>
<dbReference type="STRING" id="1184151.AW736_08430"/>
<proteinExistence type="predicted"/>
<dbReference type="AlphaFoldDB" id="A0A178IKE4"/>
<dbReference type="RefSeq" id="WP_068769890.1">
    <property type="nucleotide sequence ID" value="NZ_KV441840.1"/>
</dbReference>
<sequence length="253" mass="26418">MFTLLALVALGAVMFALSRAVRIGGTAQAGGGGTGPAGGASAADGLLGMSRIDGDRALGTALEEQAVLFDPTPLFLPTARNASHAAIGMAVRREPGEVFRPFPPRLVFSDSVFAVAFPDPLVPPSAPAAALEIGRTANPYVPLGRFERELPPLAGRLAFVEVLKAASGEKVLAVPFNAEEPSTGADFGVLRSESWRPMELLASLDSAGFTGAPLIVQGSGSDRVDKIVREMLTRKLHLGQRLQAGFYVFRVGP</sequence>
<reference evidence="1 2" key="1">
    <citation type="submission" date="2016-01" db="EMBL/GenBank/DDBJ databases">
        <title>High potential of lignocellulose degradation of a new Verrucomicrobia species.</title>
        <authorList>
            <person name="Wang Y."/>
            <person name="Shi Y."/>
            <person name="Qiu Z."/>
            <person name="Liu S."/>
            <person name="Yang H."/>
        </authorList>
    </citation>
    <scope>NUCLEOTIDE SEQUENCE [LARGE SCALE GENOMIC DNA]</scope>
    <source>
        <strain evidence="1 2">TSB47</strain>
    </source>
</reference>
<organism evidence="1 2">
    <name type="scientific">Termitidicoccus mucosus</name>
    <dbReference type="NCBI Taxonomy" id="1184151"/>
    <lineage>
        <taxon>Bacteria</taxon>
        <taxon>Pseudomonadati</taxon>
        <taxon>Verrucomicrobiota</taxon>
        <taxon>Opitutia</taxon>
        <taxon>Opitutales</taxon>
        <taxon>Opitutaceae</taxon>
        <taxon>Termitidicoccus</taxon>
    </lineage>
</organism>
<dbReference type="Proteomes" id="UP000078486">
    <property type="component" value="Unassembled WGS sequence"/>
</dbReference>
<evidence type="ECO:0000313" key="2">
    <source>
        <dbReference type="Proteomes" id="UP000078486"/>
    </source>
</evidence>
<accession>A0A178IKE4</accession>
<protein>
    <submittedName>
        <fullName evidence="1">Uncharacterized protein</fullName>
    </submittedName>
</protein>
<keyword evidence="2" id="KW-1185">Reference proteome</keyword>
<dbReference type="EMBL" id="LRRQ01000072">
    <property type="protein sequence ID" value="OAM90228.1"/>
    <property type="molecule type" value="Genomic_DNA"/>
</dbReference>
<comment type="caution">
    <text evidence="1">The sequence shown here is derived from an EMBL/GenBank/DDBJ whole genome shotgun (WGS) entry which is preliminary data.</text>
</comment>
<evidence type="ECO:0000313" key="1">
    <source>
        <dbReference type="EMBL" id="OAM90228.1"/>
    </source>
</evidence>
<dbReference type="OrthoDB" id="197095at2"/>